<dbReference type="GO" id="GO:0006508">
    <property type="term" value="P:proteolysis"/>
    <property type="evidence" value="ECO:0007669"/>
    <property type="project" value="UniProtKB-KW"/>
</dbReference>
<keyword evidence="2" id="KW-0378">Hydrolase</keyword>
<accession>A0A6I4TY04</accession>
<dbReference type="Pfam" id="PF02342">
    <property type="entry name" value="TerD"/>
    <property type="match status" value="1"/>
</dbReference>
<evidence type="ECO:0000259" key="1">
    <source>
        <dbReference type="Pfam" id="PF02342"/>
    </source>
</evidence>
<dbReference type="InterPro" id="IPR003325">
    <property type="entry name" value="TerD"/>
</dbReference>
<dbReference type="PANTHER" id="PTHR43019:SF23">
    <property type="entry name" value="PROTEASE DO-LIKE 5, CHLOROPLASTIC"/>
    <property type="match status" value="1"/>
</dbReference>
<evidence type="ECO:0000313" key="2">
    <source>
        <dbReference type="EMBL" id="MXO99528.1"/>
    </source>
</evidence>
<dbReference type="Gene3D" id="2.40.10.10">
    <property type="entry name" value="Trypsin-like serine proteases"/>
    <property type="match status" value="2"/>
</dbReference>
<keyword evidence="3" id="KW-1185">Reference proteome</keyword>
<dbReference type="Gene3D" id="2.60.60.30">
    <property type="entry name" value="sav2460 like domains"/>
    <property type="match status" value="1"/>
</dbReference>
<dbReference type="Proteomes" id="UP000469430">
    <property type="component" value="Unassembled WGS sequence"/>
</dbReference>
<dbReference type="InterPro" id="IPR001940">
    <property type="entry name" value="Peptidase_S1C"/>
</dbReference>
<protein>
    <submittedName>
        <fullName evidence="2">Trypsin-like serine protease</fullName>
    </submittedName>
</protein>
<dbReference type="EMBL" id="WTYJ01000002">
    <property type="protein sequence ID" value="MXO99528.1"/>
    <property type="molecule type" value="Genomic_DNA"/>
</dbReference>
<dbReference type="InterPro" id="IPR043504">
    <property type="entry name" value="Peptidase_S1_PA_chymotrypsin"/>
</dbReference>
<dbReference type="AlphaFoldDB" id="A0A6I4TY04"/>
<dbReference type="GO" id="GO:0004252">
    <property type="term" value="F:serine-type endopeptidase activity"/>
    <property type="evidence" value="ECO:0007669"/>
    <property type="project" value="InterPro"/>
</dbReference>
<reference evidence="2 3" key="1">
    <citation type="submission" date="2019-12" db="EMBL/GenBank/DDBJ databases">
        <title>Genomic-based taxomic classification of the family Erythrobacteraceae.</title>
        <authorList>
            <person name="Xu L."/>
        </authorList>
    </citation>
    <scope>NUCLEOTIDE SEQUENCE [LARGE SCALE GENOMIC DNA]</scope>
    <source>
        <strain evidence="2 3">S36</strain>
    </source>
</reference>
<gene>
    <name evidence="2" type="ORF">GRI97_11070</name>
</gene>
<sequence>MRDLVAGERAPIAGECSFVLSGNGGQLPTLALIALGADRQSLADFPPIDSVTREMRPAARFEDADRLALTIPDIPAAVERLLLVAFDSGNRPIAAPLTLTIGSGEMRFTADLRGRDDAAVILIECYRHQGAWRLSANGQGFAMGLNAIASAHGIDHGWVQRMIPRLQPPEREFGGHDRPRGGTSTGSGVAIDAHHILTNAHVVDGARSVTVHAHGRPIEGVVVFADPRNDLALIRVETTLTAHAQFRSEIGLHLGEDIVALGFPLQGLLGTGPQASAGNIAALCGIGNDSTVFQFTAPIASGNSGGPILDMAGQLVGLVSSSLNLESIRQSGGSAENINFGIKGAIILSFLDSFGIEPPMAGPNPHIIGRAAVVRQARDAIARISCEC</sequence>
<feature type="domain" description="TerD" evidence="1">
    <location>
        <begin position="106"/>
        <end position="151"/>
    </location>
</feature>
<evidence type="ECO:0000313" key="3">
    <source>
        <dbReference type="Proteomes" id="UP000469430"/>
    </source>
</evidence>
<dbReference type="PRINTS" id="PR00834">
    <property type="entry name" value="PROTEASES2C"/>
</dbReference>
<name>A0A6I4TY04_9SPHN</name>
<keyword evidence="2" id="KW-0645">Protease</keyword>
<dbReference type="OrthoDB" id="1522627at2"/>
<dbReference type="PANTHER" id="PTHR43019">
    <property type="entry name" value="SERINE ENDOPROTEASE DEGS"/>
    <property type="match status" value="1"/>
</dbReference>
<dbReference type="InterPro" id="IPR009003">
    <property type="entry name" value="Peptidase_S1_PA"/>
</dbReference>
<comment type="caution">
    <text evidence="2">The sequence shown here is derived from an EMBL/GenBank/DDBJ whole genome shotgun (WGS) entry which is preliminary data.</text>
</comment>
<dbReference type="Pfam" id="PF13365">
    <property type="entry name" value="Trypsin_2"/>
    <property type="match status" value="1"/>
</dbReference>
<organism evidence="2 3">
    <name type="scientific">Croceibacterium xixiisoli</name>
    <dbReference type="NCBI Taxonomy" id="1476466"/>
    <lineage>
        <taxon>Bacteria</taxon>
        <taxon>Pseudomonadati</taxon>
        <taxon>Pseudomonadota</taxon>
        <taxon>Alphaproteobacteria</taxon>
        <taxon>Sphingomonadales</taxon>
        <taxon>Erythrobacteraceae</taxon>
        <taxon>Croceibacterium</taxon>
    </lineage>
</organism>
<proteinExistence type="predicted"/>
<dbReference type="RefSeq" id="WP_161391244.1">
    <property type="nucleotide sequence ID" value="NZ_JBHSCP010000001.1"/>
</dbReference>
<dbReference type="SUPFAM" id="SSF50494">
    <property type="entry name" value="Trypsin-like serine proteases"/>
    <property type="match status" value="1"/>
</dbReference>